<proteinExistence type="predicted"/>
<feature type="chain" id="PRO_5026690683" evidence="5">
    <location>
        <begin position="20"/>
        <end position="187"/>
    </location>
</feature>
<evidence type="ECO:0000313" key="7">
    <source>
        <dbReference type="Proteomes" id="UP000507470"/>
    </source>
</evidence>
<sequence>MRTGMIQSCLLLILLFSMSEQCGCPAQYTQQVVCDSKLVVTAKIESSSSDQFHTNYQISVTKFYYGKTEYDKLSDKKTLQTPKSSAACGPVVLAVGSSYILSVDLYDGKMSHNLCGLQVEAKGASQVLLQGLAGKYKDNCGCEIPYAFDPPQTGPQTRNHCRRAPQGCSYQSLCSRDGYGRCKWQGC</sequence>
<dbReference type="PANTHER" id="PTHR11844">
    <property type="entry name" value="METALLOPROTEASE INHIBITOR"/>
    <property type="match status" value="1"/>
</dbReference>
<accession>A0A6J7ZZN8</accession>
<dbReference type="InterPro" id="IPR001820">
    <property type="entry name" value="TIMP"/>
</dbReference>
<dbReference type="PANTHER" id="PTHR11844:SF25">
    <property type="entry name" value="NTR DOMAIN-CONTAINING PROTEIN"/>
    <property type="match status" value="1"/>
</dbReference>
<dbReference type="EMBL" id="CACVKT020000415">
    <property type="protein sequence ID" value="CAC5358906.1"/>
    <property type="molecule type" value="Genomic_DNA"/>
</dbReference>
<dbReference type="OrthoDB" id="6051450at2759"/>
<dbReference type="GO" id="GO:0002020">
    <property type="term" value="F:protease binding"/>
    <property type="evidence" value="ECO:0007669"/>
    <property type="project" value="TreeGrafter"/>
</dbReference>
<evidence type="ECO:0000256" key="3">
    <source>
        <dbReference type="PIRSR" id="PIRSR601820-1"/>
    </source>
</evidence>
<dbReference type="InterPro" id="IPR008993">
    <property type="entry name" value="TIMP-like_OB-fold"/>
</dbReference>
<name>A0A6J7ZZN8_MYTCO</name>
<dbReference type="AlphaFoldDB" id="A0A6J7ZZN8"/>
<keyword evidence="4" id="KW-1015">Disulfide bond</keyword>
<evidence type="ECO:0000313" key="6">
    <source>
        <dbReference type="EMBL" id="CAC5358906.1"/>
    </source>
</evidence>
<dbReference type="GO" id="GO:0031012">
    <property type="term" value="C:extracellular matrix"/>
    <property type="evidence" value="ECO:0007669"/>
    <property type="project" value="TreeGrafter"/>
</dbReference>
<keyword evidence="3" id="KW-0479">Metal-binding</keyword>
<feature type="disulfide bond" evidence="4">
    <location>
        <begin position="22"/>
        <end position="88"/>
    </location>
</feature>
<evidence type="ECO:0000256" key="2">
    <source>
        <dbReference type="ARBA" id="ARBA00022525"/>
    </source>
</evidence>
<dbReference type="SUPFAM" id="SSF50242">
    <property type="entry name" value="TIMP-like"/>
    <property type="match status" value="1"/>
</dbReference>
<evidence type="ECO:0000256" key="5">
    <source>
        <dbReference type="SAM" id="SignalP"/>
    </source>
</evidence>
<keyword evidence="2" id="KW-0964">Secreted</keyword>
<comment type="subcellular location">
    <subcellularLocation>
        <location evidence="1">Secreted</location>
    </subcellularLocation>
</comment>
<dbReference type="Gene3D" id="2.40.50.120">
    <property type="match status" value="1"/>
</dbReference>
<feature type="disulfide bond" evidence="4">
    <location>
        <begin position="34"/>
        <end position="140"/>
    </location>
</feature>
<feature type="binding site" evidence="3">
    <location>
        <position position="22"/>
    </location>
    <ligand>
        <name>Zn(2+)</name>
        <dbReference type="ChEBI" id="CHEBI:29105"/>
        <note>ligand shared with metalloproteinase partner</note>
    </ligand>
</feature>
<dbReference type="Pfam" id="PF00965">
    <property type="entry name" value="TIMP"/>
    <property type="match status" value="1"/>
</dbReference>
<evidence type="ECO:0000256" key="1">
    <source>
        <dbReference type="ARBA" id="ARBA00004613"/>
    </source>
</evidence>
<protein>
    <submittedName>
        <fullName evidence="6">TIMP4</fullName>
    </submittedName>
</protein>
<keyword evidence="7" id="KW-1185">Reference proteome</keyword>
<organism evidence="6 7">
    <name type="scientific">Mytilus coruscus</name>
    <name type="common">Sea mussel</name>
    <dbReference type="NCBI Taxonomy" id="42192"/>
    <lineage>
        <taxon>Eukaryota</taxon>
        <taxon>Metazoa</taxon>
        <taxon>Spiralia</taxon>
        <taxon>Lophotrochozoa</taxon>
        <taxon>Mollusca</taxon>
        <taxon>Bivalvia</taxon>
        <taxon>Autobranchia</taxon>
        <taxon>Pteriomorphia</taxon>
        <taxon>Mytilida</taxon>
        <taxon>Mytiloidea</taxon>
        <taxon>Mytilidae</taxon>
        <taxon>Mytilinae</taxon>
        <taxon>Mytilus</taxon>
    </lineage>
</organism>
<dbReference type="GO" id="GO:0008191">
    <property type="term" value="F:metalloendopeptidase inhibitor activity"/>
    <property type="evidence" value="ECO:0007669"/>
    <property type="project" value="InterPro"/>
</dbReference>
<dbReference type="GO" id="GO:0046872">
    <property type="term" value="F:metal ion binding"/>
    <property type="evidence" value="ECO:0007669"/>
    <property type="project" value="UniProtKB-KW"/>
</dbReference>
<dbReference type="Proteomes" id="UP000507470">
    <property type="component" value="Unassembled WGS sequence"/>
</dbReference>
<feature type="disulfide bond" evidence="4">
    <location>
        <begin position="24"/>
        <end position="115"/>
    </location>
</feature>
<evidence type="ECO:0000256" key="4">
    <source>
        <dbReference type="PIRSR" id="PIRSR601820-3"/>
    </source>
</evidence>
<dbReference type="GO" id="GO:0051045">
    <property type="term" value="P:negative regulation of membrane protein ectodomain proteolysis"/>
    <property type="evidence" value="ECO:0007669"/>
    <property type="project" value="TreeGrafter"/>
</dbReference>
<keyword evidence="5" id="KW-0732">Signal</keyword>
<gene>
    <name evidence="6" type="ORF">MCOR_1958</name>
</gene>
<keyword evidence="3" id="KW-0862">Zinc</keyword>
<feature type="signal peptide" evidence="5">
    <location>
        <begin position="1"/>
        <end position="19"/>
    </location>
</feature>
<dbReference type="SMART" id="SM00206">
    <property type="entry name" value="NTR"/>
    <property type="match status" value="1"/>
</dbReference>
<reference evidence="6 7" key="1">
    <citation type="submission" date="2020-06" db="EMBL/GenBank/DDBJ databases">
        <authorList>
            <person name="Li R."/>
            <person name="Bekaert M."/>
        </authorList>
    </citation>
    <scope>NUCLEOTIDE SEQUENCE [LARGE SCALE GENOMIC DNA]</scope>
    <source>
        <strain evidence="7">wild</strain>
    </source>
</reference>
<dbReference type="GO" id="GO:0005615">
    <property type="term" value="C:extracellular space"/>
    <property type="evidence" value="ECO:0007669"/>
    <property type="project" value="TreeGrafter"/>
</dbReference>